<evidence type="ECO:0000313" key="2">
    <source>
        <dbReference type="EMBL" id="CAF4650654.1"/>
    </source>
</evidence>
<proteinExistence type="predicted"/>
<dbReference type="AlphaFoldDB" id="A0A821FFT2"/>
<dbReference type="PANTHER" id="PTHR21301:SF10">
    <property type="entry name" value="REVERSE TRANSCRIPTASE DOMAIN-CONTAINING PROTEIN"/>
    <property type="match status" value="1"/>
</dbReference>
<dbReference type="Gene3D" id="1.10.10.2210">
    <property type="match status" value="1"/>
</dbReference>
<evidence type="ECO:0000313" key="3">
    <source>
        <dbReference type="Proteomes" id="UP000663873"/>
    </source>
</evidence>
<feature type="domain" description="Reverse transcriptase" evidence="1">
    <location>
        <begin position="115"/>
        <end position="373"/>
    </location>
</feature>
<evidence type="ECO:0000259" key="1">
    <source>
        <dbReference type="PROSITE" id="PS50878"/>
    </source>
</evidence>
<name>A0A821FFT2_9BILA</name>
<gene>
    <name evidence="2" type="ORF">UJA718_LOCUS33691</name>
</gene>
<protein>
    <recommendedName>
        <fullName evidence="1">Reverse transcriptase domain-containing protein</fullName>
    </recommendedName>
</protein>
<dbReference type="Gene3D" id="3.30.70.2630">
    <property type="match status" value="1"/>
</dbReference>
<dbReference type="Gene3D" id="3.10.10.20">
    <property type="match status" value="1"/>
</dbReference>
<feature type="non-terminal residue" evidence="2">
    <location>
        <position position="1"/>
    </location>
</feature>
<sequence>KITNFLDFETDLELNIHNASQQLIRKSKSKKRSNLSDEELAALKSLKSNNNIVICKADKGNTSVILDKETYMEKADKILKGKQFEPLNNDKFHREQEEKLNKYIFSLCKKGVIDNKLRYQLKSTCSSLSVFYGLPKAHKIGYPIRPIISTIGSYQYELSKYLAKAIRNARPQAKSYIKDSFEFVKRMKELTLEKGKPYTMCSFDVESLYTNVPVEEATEVTLNYIYKPTKLIDVPFDKEQMKTLLNLSIKASTFRFHNKIYKQIDGVAMGNPLAPIIADLWMQKMEEKLNRFSTKKPMIWLRYVDDIFCIFTIPREKIHEFHMRINKWHRNLCFTAEFEVKNSIPFLDVRVTHVEDKLITSMYRKPTHTGLYLLWDSNQSRRYKLGLIKTLVIRIYRICSTTEIINNELDLLRETLTNNGYPPHIIKRGITEGKILVKSWSNTKQDENKNKNVIFFTIKYYGQESTIFASRVKKLCKKLIPSLKIQFAFKKHMSLRSIFLPKLKGMSHVHTSLISHPTAK</sequence>
<dbReference type="Pfam" id="PF00078">
    <property type="entry name" value="RVT_1"/>
    <property type="match status" value="1"/>
</dbReference>
<dbReference type="Pfam" id="PF26215">
    <property type="entry name" value="HTH_animal"/>
    <property type="match status" value="1"/>
</dbReference>
<keyword evidence="3" id="KW-1185">Reference proteome</keyword>
<dbReference type="InterPro" id="IPR000477">
    <property type="entry name" value="RT_dom"/>
</dbReference>
<dbReference type="CDD" id="cd00304">
    <property type="entry name" value="RT_like"/>
    <property type="match status" value="1"/>
</dbReference>
<accession>A0A821FFT2</accession>
<dbReference type="PANTHER" id="PTHR21301">
    <property type="entry name" value="REVERSE TRANSCRIPTASE"/>
    <property type="match status" value="1"/>
</dbReference>
<comment type="caution">
    <text evidence="2">The sequence shown here is derived from an EMBL/GenBank/DDBJ whole genome shotgun (WGS) entry which is preliminary data.</text>
</comment>
<reference evidence="2" key="1">
    <citation type="submission" date="2021-02" db="EMBL/GenBank/DDBJ databases">
        <authorList>
            <person name="Nowell W R."/>
        </authorList>
    </citation>
    <scope>NUCLEOTIDE SEQUENCE</scope>
</reference>
<organism evidence="2 3">
    <name type="scientific">Rotaria socialis</name>
    <dbReference type="NCBI Taxonomy" id="392032"/>
    <lineage>
        <taxon>Eukaryota</taxon>
        <taxon>Metazoa</taxon>
        <taxon>Spiralia</taxon>
        <taxon>Gnathifera</taxon>
        <taxon>Rotifera</taxon>
        <taxon>Eurotatoria</taxon>
        <taxon>Bdelloidea</taxon>
        <taxon>Philodinida</taxon>
        <taxon>Philodinidae</taxon>
        <taxon>Rotaria</taxon>
    </lineage>
</organism>
<dbReference type="Proteomes" id="UP000663873">
    <property type="component" value="Unassembled WGS sequence"/>
</dbReference>
<dbReference type="PROSITE" id="PS50878">
    <property type="entry name" value="RT_POL"/>
    <property type="match status" value="1"/>
</dbReference>
<dbReference type="InterPro" id="IPR058912">
    <property type="entry name" value="HTH_animal"/>
</dbReference>
<dbReference type="EMBL" id="CAJOBP010029840">
    <property type="protein sequence ID" value="CAF4650654.1"/>
    <property type="molecule type" value="Genomic_DNA"/>
</dbReference>